<evidence type="ECO:0000256" key="2">
    <source>
        <dbReference type="SAM" id="SignalP"/>
    </source>
</evidence>
<feature type="chain" id="PRO_5012080157" evidence="2">
    <location>
        <begin position="19"/>
        <end position="210"/>
    </location>
</feature>
<dbReference type="Proteomes" id="UP000198406">
    <property type="component" value="Unassembled WGS sequence"/>
</dbReference>
<keyword evidence="4" id="KW-1185">Reference proteome</keyword>
<evidence type="ECO:0000313" key="3">
    <source>
        <dbReference type="EMBL" id="GAX12234.1"/>
    </source>
</evidence>
<proteinExistence type="predicted"/>
<gene>
    <name evidence="3" type="ORF">FisN_1Hu163</name>
</gene>
<comment type="caution">
    <text evidence="3">The sequence shown here is derived from an EMBL/GenBank/DDBJ whole genome shotgun (WGS) entry which is preliminary data.</text>
</comment>
<dbReference type="OrthoDB" id="2020012at2759"/>
<keyword evidence="2" id="KW-0732">Signal</keyword>
<feature type="transmembrane region" description="Helical" evidence="1">
    <location>
        <begin position="123"/>
        <end position="142"/>
    </location>
</feature>
<dbReference type="PANTHER" id="PTHR36738:SF1">
    <property type="entry name" value="EXPRESSED PROTEIN"/>
    <property type="match status" value="1"/>
</dbReference>
<protein>
    <submittedName>
        <fullName evidence="3">Uncharacterized protein</fullName>
    </submittedName>
</protein>
<feature type="signal peptide" evidence="2">
    <location>
        <begin position="1"/>
        <end position="18"/>
    </location>
</feature>
<dbReference type="PANTHER" id="PTHR36738">
    <property type="entry name" value="EXPRESSED PROTEIN"/>
    <property type="match status" value="1"/>
</dbReference>
<dbReference type="InParanoid" id="A0A1Z5JE07"/>
<reference evidence="3 4" key="1">
    <citation type="journal article" date="2015" name="Plant Cell">
        <title>Oil accumulation by the oleaginous diatom Fistulifera solaris as revealed by the genome and transcriptome.</title>
        <authorList>
            <person name="Tanaka T."/>
            <person name="Maeda Y."/>
            <person name="Veluchamy A."/>
            <person name="Tanaka M."/>
            <person name="Abida H."/>
            <person name="Marechal E."/>
            <person name="Bowler C."/>
            <person name="Muto M."/>
            <person name="Sunaga Y."/>
            <person name="Tanaka M."/>
            <person name="Yoshino T."/>
            <person name="Taniguchi T."/>
            <person name="Fukuda Y."/>
            <person name="Nemoto M."/>
            <person name="Matsumoto M."/>
            <person name="Wong P.S."/>
            <person name="Aburatani S."/>
            <person name="Fujibuchi W."/>
        </authorList>
    </citation>
    <scope>NUCLEOTIDE SEQUENCE [LARGE SCALE GENOMIC DNA]</scope>
    <source>
        <strain evidence="3 4">JPCC DA0580</strain>
    </source>
</reference>
<evidence type="ECO:0000313" key="4">
    <source>
        <dbReference type="Proteomes" id="UP000198406"/>
    </source>
</evidence>
<sequence length="210" mass="22438">MTRLALLALLSTFLTVNAFVVPTAYVRRQQKPSPLVMQSAFDGIKEPVQNYVNIWTPMFQQARDAGLAPDFLLHWGHGAAMGTVLLTMGMIGAWMGWQIRLGNGEQVNALTLGETIREQHPKIIGGAFFFFLLGGQGGLVLLDTQGQSILESPHALSAAVAIGLLAVQAILPKFFASTPVARDAHAYLGSATMVALVAHAVTGLQLGLSF</sequence>
<name>A0A1Z5JE07_FISSO</name>
<dbReference type="InterPro" id="IPR025067">
    <property type="entry name" value="DUF4079"/>
</dbReference>
<feature type="transmembrane region" description="Helical" evidence="1">
    <location>
        <begin position="187"/>
        <end position="208"/>
    </location>
</feature>
<dbReference type="EMBL" id="BDSP01000050">
    <property type="protein sequence ID" value="GAX12234.1"/>
    <property type="molecule type" value="Genomic_DNA"/>
</dbReference>
<accession>A0A1Z5JE07</accession>
<keyword evidence="1" id="KW-0812">Transmembrane</keyword>
<dbReference type="AlphaFoldDB" id="A0A1Z5JE07"/>
<feature type="transmembrane region" description="Helical" evidence="1">
    <location>
        <begin position="75"/>
        <end position="97"/>
    </location>
</feature>
<organism evidence="3 4">
    <name type="scientific">Fistulifera solaris</name>
    <name type="common">Oleaginous diatom</name>
    <dbReference type="NCBI Taxonomy" id="1519565"/>
    <lineage>
        <taxon>Eukaryota</taxon>
        <taxon>Sar</taxon>
        <taxon>Stramenopiles</taxon>
        <taxon>Ochrophyta</taxon>
        <taxon>Bacillariophyta</taxon>
        <taxon>Bacillariophyceae</taxon>
        <taxon>Bacillariophycidae</taxon>
        <taxon>Naviculales</taxon>
        <taxon>Naviculaceae</taxon>
        <taxon>Fistulifera</taxon>
    </lineage>
</organism>
<dbReference type="Pfam" id="PF13301">
    <property type="entry name" value="DUF4079"/>
    <property type="match status" value="1"/>
</dbReference>
<evidence type="ECO:0000256" key="1">
    <source>
        <dbReference type="SAM" id="Phobius"/>
    </source>
</evidence>
<keyword evidence="1" id="KW-1133">Transmembrane helix</keyword>
<feature type="transmembrane region" description="Helical" evidence="1">
    <location>
        <begin position="154"/>
        <end position="175"/>
    </location>
</feature>
<keyword evidence="1" id="KW-0472">Membrane</keyword>